<evidence type="ECO:0000313" key="3">
    <source>
        <dbReference type="Proteomes" id="UP000783863"/>
    </source>
</evidence>
<feature type="transmembrane region" description="Helical" evidence="1">
    <location>
        <begin position="92"/>
        <end position="111"/>
    </location>
</feature>
<dbReference type="GO" id="GO:0016787">
    <property type="term" value="F:hydrolase activity"/>
    <property type="evidence" value="ECO:0007669"/>
    <property type="project" value="UniProtKB-KW"/>
</dbReference>
<protein>
    <submittedName>
        <fullName evidence="2">Metal-dependent hydrolase</fullName>
    </submittedName>
</protein>
<accession>A0A8J7YKP4</accession>
<reference evidence="2" key="1">
    <citation type="submission" date="2021-06" db="EMBL/GenBank/DDBJ databases">
        <title>Halomicroarcula sp. F24A a new haloarchaeum isolated from saline soil.</title>
        <authorList>
            <person name="Duran-Viseras A."/>
            <person name="Sanchez-Porro C."/>
            <person name="Ventosa A."/>
        </authorList>
    </citation>
    <scope>NUCLEOTIDE SEQUENCE</scope>
    <source>
        <strain evidence="2">F24A</strain>
    </source>
</reference>
<gene>
    <name evidence="2" type="ORF">EGD98_07810</name>
</gene>
<evidence type="ECO:0000313" key="2">
    <source>
        <dbReference type="EMBL" id="MBX0303576.1"/>
    </source>
</evidence>
<keyword evidence="1" id="KW-0472">Membrane</keyword>
<evidence type="ECO:0000256" key="1">
    <source>
        <dbReference type="SAM" id="Phobius"/>
    </source>
</evidence>
<feature type="transmembrane region" description="Helical" evidence="1">
    <location>
        <begin position="28"/>
        <end position="46"/>
    </location>
</feature>
<keyword evidence="1" id="KW-0812">Transmembrane</keyword>
<dbReference type="RefSeq" id="WP_220587775.1">
    <property type="nucleotide sequence ID" value="NZ_RKLQ01000001.1"/>
</dbReference>
<feature type="transmembrane region" description="Helical" evidence="1">
    <location>
        <begin position="131"/>
        <end position="152"/>
    </location>
</feature>
<dbReference type="InterPro" id="IPR007404">
    <property type="entry name" value="YdjM-like"/>
</dbReference>
<keyword evidence="1" id="KW-1133">Transmembrane helix</keyword>
<organism evidence="2 3">
    <name type="scientific">Haloarcula salinisoli</name>
    <dbReference type="NCBI Taxonomy" id="2487746"/>
    <lineage>
        <taxon>Archaea</taxon>
        <taxon>Methanobacteriati</taxon>
        <taxon>Methanobacteriota</taxon>
        <taxon>Stenosarchaea group</taxon>
        <taxon>Halobacteria</taxon>
        <taxon>Halobacteriales</taxon>
        <taxon>Haloarculaceae</taxon>
        <taxon>Haloarcula</taxon>
    </lineage>
</organism>
<dbReference type="AlphaFoldDB" id="A0A8J7YKP4"/>
<proteinExistence type="predicted"/>
<keyword evidence="2" id="KW-0378">Hydrolase</keyword>
<name>A0A8J7YKP4_9EURY</name>
<dbReference type="Pfam" id="PF04307">
    <property type="entry name" value="YdjM"/>
    <property type="match status" value="1"/>
</dbReference>
<feature type="transmembrane region" description="Helical" evidence="1">
    <location>
        <begin position="6"/>
        <end position="23"/>
    </location>
</feature>
<dbReference type="EMBL" id="RKLQ01000001">
    <property type="protein sequence ID" value="MBX0303576.1"/>
    <property type="molecule type" value="Genomic_DNA"/>
</dbReference>
<keyword evidence="3" id="KW-1185">Reference proteome</keyword>
<comment type="caution">
    <text evidence="2">The sequence shown here is derived from an EMBL/GenBank/DDBJ whole genome shotgun (WGS) entry which is preliminary data.</text>
</comment>
<feature type="transmembrane region" description="Helical" evidence="1">
    <location>
        <begin position="58"/>
        <end position="80"/>
    </location>
</feature>
<dbReference type="Proteomes" id="UP000783863">
    <property type="component" value="Unassembled WGS sequence"/>
</dbReference>
<sequence length="181" mass="18587">MYPPGHVGLTALLFAPLICWFRLRGRRAAATECLGVALALAVLPDIDKVWPGLVHRGVTHTLLAAMIAGVLVVLLFRAPAVGSPGLGGEHPAVCYLVGAAGVVSHLVGDVITPMGIQPLFPASRAAYSLDIVQASSTSANVLLVVVGAAALVCSYRVPVSPPVEAGGAEESARGRPLSDQR</sequence>